<evidence type="ECO:0000313" key="2">
    <source>
        <dbReference type="Proteomes" id="UP001233999"/>
    </source>
</evidence>
<reference evidence="1" key="2">
    <citation type="submission" date="2023-05" db="EMBL/GenBank/DDBJ databases">
        <authorList>
            <person name="Fouks B."/>
        </authorList>
    </citation>
    <scope>NUCLEOTIDE SEQUENCE</scope>
    <source>
        <strain evidence="1">Stay&amp;Tobe</strain>
        <tissue evidence="1">Testes</tissue>
    </source>
</reference>
<comment type="caution">
    <text evidence="1">The sequence shown here is derived from an EMBL/GenBank/DDBJ whole genome shotgun (WGS) entry which is preliminary data.</text>
</comment>
<name>A0AAD8EDT9_DIPPU</name>
<accession>A0AAD8EDT9</accession>
<dbReference type="Proteomes" id="UP001233999">
    <property type="component" value="Unassembled WGS sequence"/>
</dbReference>
<reference evidence="1" key="1">
    <citation type="journal article" date="2023" name="IScience">
        <title>Live-bearing cockroach genome reveals convergent evolutionary mechanisms linked to viviparity in insects and beyond.</title>
        <authorList>
            <person name="Fouks B."/>
            <person name="Harrison M.C."/>
            <person name="Mikhailova A.A."/>
            <person name="Marchal E."/>
            <person name="English S."/>
            <person name="Carruthers M."/>
            <person name="Jennings E.C."/>
            <person name="Chiamaka E.L."/>
            <person name="Frigard R.A."/>
            <person name="Pippel M."/>
            <person name="Attardo G.M."/>
            <person name="Benoit J.B."/>
            <person name="Bornberg-Bauer E."/>
            <person name="Tobe S.S."/>
        </authorList>
    </citation>
    <scope>NUCLEOTIDE SEQUENCE</scope>
    <source>
        <strain evidence="1">Stay&amp;Tobe</strain>
    </source>
</reference>
<proteinExistence type="predicted"/>
<protein>
    <submittedName>
        <fullName evidence="1">Uncharacterized protein</fullName>
    </submittedName>
</protein>
<evidence type="ECO:0000313" key="1">
    <source>
        <dbReference type="EMBL" id="KAJ9586361.1"/>
    </source>
</evidence>
<sequence>GERLNLCKGKNTGLQYNINQGFIQFLIKVQIVLRLNLPLFLDNRYLMSALYDDRLDPPAQASGTHFIYRLNRFQGHSAARRFGSVLKILTPTVLEPSKLRTDNSKTVKDKLTNFVKNLH</sequence>
<feature type="non-terminal residue" evidence="1">
    <location>
        <position position="119"/>
    </location>
</feature>
<gene>
    <name evidence="1" type="ORF">L9F63_019983</name>
</gene>
<dbReference type="EMBL" id="JASPKZ010007169">
    <property type="protein sequence ID" value="KAJ9586361.1"/>
    <property type="molecule type" value="Genomic_DNA"/>
</dbReference>
<feature type="non-terminal residue" evidence="1">
    <location>
        <position position="1"/>
    </location>
</feature>
<keyword evidence="2" id="KW-1185">Reference proteome</keyword>
<dbReference type="AlphaFoldDB" id="A0AAD8EDT9"/>
<organism evidence="1 2">
    <name type="scientific">Diploptera punctata</name>
    <name type="common">Pacific beetle cockroach</name>
    <dbReference type="NCBI Taxonomy" id="6984"/>
    <lineage>
        <taxon>Eukaryota</taxon>
        <taxon>Metazoa</taxon>
        <taxon>Ecdysozoa</taxon>
        <taxon>Arthropoda</taxon>
        <taxon>Hexapoda</taxon>
        <taxon>Insecta</taxon>
        <taxon>Pterygota</taxon>
        <taxon>Neoptera</taxon>
        <taxon>Polyneoptera</taxon>
        <taxon>Dictyoptera</taxon>
        <taxon>Blattodea</taxon>
        <taxon>Blaberoidea</taxon>
        <taxon>Blaberidae</taxon>
        <taxon>Diplopterinae</taxon>
        <taxon>Diploptera</taxon>
    </lineage>
</organism>